<feature type="compositionally biased region" description="Polar residues" evidence="5">
    <location>
        <begin position="52"/>
        <end position="65"/>
    </location>
</feature>
<feature type="transmembrane region" description="Helical" evidence="6">
    <location>
        <begin position="77"/>
        <end position="95"/>
    </location>
</feature>
<dbReference type="Pfam" id="PF04228">
    <property type="entry name" value="Zn_peptidase"/>
    <property type="match status" value="1"/>
</dbReference>
<evidence type="ECO:0000313" key="8">
    <source>
        <dbReference type="Proteomes" id="UP000749311"/>
    </source>
</evidence>
<evidence type="ECO:0000256" key="2">
    <source>
        <dbReference type="ARBA" id="ARBA00022692"/>
    </source>
</evidence>
<name>A0ABX0SM88_9ACTN</name>
<organism evidence="7 8">
    <name type="scientific">Brooklawnia cerclae</name>
    <dbReference type="NCBI Taxonomy" id="349934"/>
    <lineage>
        <taxon>Bacteria</taxon>
        <taxon>Bacillati</taxon>
        <taxon>Actinomycetota</taxon>
        <taxon>Actinomycetes</taxon>
        <taxon>Propionibacteriales</taxon>
        <taxon>Propionibacteriaceae</taxon>
        <taxon>Brooklawnia</taxon>
    </lineage>
</organism>
<feature type="region of interest" description="Disordered" evidence="5">
    <location>
        <begin position="1"/>
        <end position="65"/>
    </location>
</feature>
<proteinExistence type="predicted"/>
<comment type="caution">
    <text evidence="7">The sequence shown here is derived from an EMBL/GenBank/DDBJ whole genome shotgun (WGS) entry which is preliminary data.</text>
</comment>
<dbReference type="PANTHER" id="PTHR30168">
    <property type="entry name" value="PUTATIVE MEMBRANE PROTEIN YPFJ"/>
    <property type="match status" value="1"/>
</dbReference>
<evidence type="ECO:0000313" key="7">
    <source>
        <dbReference type="EMBL" id="NIH58433.1"/>
    </source>
</evidence>
<evidence type="ECO:0000256" key="6">
    <source>
        <dbReference type="SAM" id="Phobius"/>
    </source>
</evidence>
<dbReference type="PANTHER" id="PTHR30168:SF0">
    <property type="entry name" value="INNER MEMBRANE PROTEIN"/>
    <property type="match status" value="1"/>
</dbReference>
<feature type="compositionally biased region" description="Low complexity" evidence="5">
    <location>
        <begin position="18"/>
        <end position="51"/>
    </location>
</feature>
<gene>
    <name evidence="7" type="ORF">FB473_003128</name>
</gene>
<sequence>MSQWGQQNWGQQGGRAVPPQRWAAAQPQWSASAQQWGAPRQQWAPPVAQQPWGTQAQTYRPQQQVSRGRGAASAIRVILFVLGAIVAGIVLVGLFSETDDLPTVEAPPAEYQNESYQVPAPDLSPPDLPVPDTYEEASEWLTDNAVYDQSVAEPVRCDAAPIDLTSASDAQLEAHFNELTGCLMRVFAPALESAGFEAVRPSVTVYSSPIQTKCGTMDTQNAAYCGGDQQVYYATDLPDIIPANLQRVDYVVESIIAHEFGHAIQARTGMLISESAWEGRSDESDALSLSRRLEVQADCFAGEFIDSVGYSVGVDEAGSQEISELFYAIGDDQLSGDPTIEGNHGHGDSRQLWFTRGTQNTSLGTCNTFVAAEDEVA</sequence>
<evidence type="ECO:0000256" key="3">
    <source>
        <dbReference type="ARBA" id="ARBA00022989"/>
    </source>
</evidence>
<feature type="compositionally biased region" description="Low complexity" evidence="5">
    <location>
        <begin position="1"/>
        <end position="10"/>
    </location>
</feature>
<evidence type="ECO:0000256" key="5">
    <source>
        <dbReference type="SAM" id="MobiDB-lite"/>
    </source>
</evidence>
<evidence type="ECO:0008006" key="9">
    <source>
        <dbReference type="Google" id="ProtNLM"/>
    </source>
</evidence>
<comment type="subcellular location">
    <subcellularLocation>
        <location evidence="1">Membrane</location>
        <topology evidence="1">Single-pass membrane protein</topology>
    </subcellularLocation>
</comment>
<evidence type="ECO:0000256" key="1">
    <source>
        <dbReference type="ARBA" id="ARBA00004167"/>
    </source>
</evidence>
<dbReference type="Proteomes" id="UP000749311">
    <property type="component" value="Unassembled WGS sequence"/>
</dbReference>
<protein>
    <recommendedName>
        <fullName evidence="9">Neutral zinc metallopeptidase</fullName>
    </recommendedName>
</protein>
<dbReference type="EMBL" id="JAAMOZ010000003">
    <property type="protein sequence ID" value="NIH58433.1"/>
    <property type="molecule type" value="Genomic_DNA"/>
</dbReference>
<dbReference type="SUPFAM" id="SSF55486">
    <property type="entry name" value="Metalloproteases ('zincins'), catalytic domain"/>
    <property type="match status" value="1"/>
</dbReference>
<reference evidence="7 8" key="1">
    <citation type="submission" date="2020-02" db="EMBL/GenBank/DDBJ databases">
        <title>Sequencing the genomes of 1000 actinobacteria strains.</title>
        <authorList>
            <person name="Klenk H.-P."/>
        </authorList>
    </citation>
    <scope>NUCLEOTIDE SEQUENCE [LARGE SCALE GENOMIC DNA]</scope>
    <source>
        <strain evidence="7 8">DSM 19609</strain>
    </source>
</reference>
<evidence type="ECO:0000256" key="4">
    <source>
        <dbReference type="ARBA" id="ARBA00023136"/>
    </source>
</evidence>
<dbReference type="InterPro" id="IPR007343">
    <property type="entry name" value="Uncharacterised_pept_Zn_put"/>
</dbReference>
<keyword evidence="8" id="KW-1185">Reference proteome</keyword>
<keyword evidence="4 6" id="KW-0472">Membrane</keyword>
<keyword evidence="3 6" id="KW-1133">Transmembrane helix</keyword>
<accession>A0ABX0SM88</accession>
<dbReference type="RefSeq" id="WP_167170828.1">
    <property type="nucleotide sequence ID" value="NZ_BAAAOO010000004.1"/>
</dbReference>
<keyword evidence="2 6" id="KW-0812">Transmembrane</keyword>